<keyword evidence="2" id="KW-0560">Oxidoreductase</keyword>
<sequence>MSIVKINAISVPKDKQERFEERFRGRAGAVEATEGFEWFELLRPQEGTDQYLVYTRWSSEEAYRAWESGQDFARAHDGGGSDLAPAASDSHHLWSYEVLESTGPKSGTV</sequence>
<dbReference type="InterPro" id="IPR007138">
    <property type="entry name" value="ABM_dom"/>
</dbReference>
<dbReference type="PROSITE" id="PS51725">
    <property type="entry name" value="ABM"/>
    <property type="match status" value="1"/>
</dbReference>
<dbReference type="PANTHER" id="PTHR34474:SF2">
    <property type="entry name" value="SIGNAL TRANSDUCTION PROTEIN TRAP"/>
    <property type="match status" value="1"/>
</dbReference>
<dbReference type="AlphaFoldDB" id="A0A853CAN4"/>
<gene>
    <name evidence="2" type="ORF">GGQ55_000499</name>
</gene>
<protein>
    <submittedName>
        <fullName evidence="2">Heme-degrading monooxygenase HmoA</fullName>
    </submittedName>
</protein>
<feature type="domain" description="ABM" evidence="1">
    <location>
        <begin position="3"/>
        <end position="93"/>
    </location>
</feature>
<dbReference type="InterPro" id="IPR011008">
    <property type="entry name" value="Dimeric_a/b-barrel"/>
</dbReference>
<dbReference type="RefSeq" id="WP_179714963.1">
    <property type="nucleotide sequence ID" value="NZ_JACBZT010000001.1"/>
</dbReference>
<keyword evidence="2" id="KW-0503">Monooxygenase</keyword>
<proteinExistence type="predicted"/>
<name>A0A853CAN4_9ACTN</name>
<dbReference type="GO" id="GO:0004497">
    <property type="term" value="F:monooxygenase activity"/>
    <property type="evidence" value="ECO:0007669"/>
    <property type="project" value="UniProtKB-KW"/>
</dbReference>
<comment type="caution">
    <text evidence="2">The sequence shown here is derived from an EMBL/GenBank/DDBJ whole genome shotgun (WGS) entry which is preliminary data.</text>
</comment>
<dbReference type="Gene3D" id="3.30.70.100">
    <property type="match status" value="1"/>
</dbReference>
<reference evidence="2 3" key="1">
    <citation type="submission" date="2020-07" db="EMBL/GenBank/DDBJ databases">
        <title>Sequencing the genomes of 1000 actinobacteria strains.</title>
        <authorList>
            <person name="Klenk H.-P."/>
        </authorList>
    </citation>
    <scope>NUCLEOTIDE SEQUENCE [LARGE SCALE GENOMIC DNA]</scope>
    <source>
        <strain evidence="2 3">DSM 104001</strain>
    </source>
</reference>
<keyword evidence="3" id="KW-1185">Reference proteome</keyword>
<evidence type="ECO:0000313" key="2">
    <source>
        <dbReference type="EMBL" id="NYJ04221.1"/>
    </source>
</evidence>
<dbReference type="SUPFAM" id="SSF54909">
    <property type="entry name" value="Dimeric alpha+beta barrel"/>
    <property type="match status" value="1"/>
</dbReference>
<dbReference type="InterPro" id="IPR050404">
    <property type="entry name" value="Heme-degrading_MO"/>
</dbReference>
<evidence type="ECO:0000313" key="3">
    <source>
        <dbReference type="Proteomes" id="UP000541969"/>
    </source>
</evidence>
<organism evidence="2 3">
    <name type="scientific">Petropleomorpha daqingensis</name>
    <dbReference type="NCBI Taxonomy" id="2026353"/>
    <lineage>
        <taxon>Bacteria</taxon>
        <taxon>Bacillati</taxon>
        <taxon>Actinomycetota</taxon>
        <taxon>Actinomycetes</taxon>
        <taxon>Geodermatophilales</taxon>
        <taxon>Geodermatophilaceae</taxon>
        <taxon>Petropleomorpha</taxon>
    </lineage>
</organism>
<accession>A0A853CAN4</accession>
<evidence type="ECO:0000259" key="1">
    <source>
        <dbReference type="PROSITE" id="PS51725"/>
    </source>
</evidence>
<dbReference type="Pfam" id="PF03992">
    <property type="entry name" value="ABM"/>
    <property type="match status" value="1"/>
</dbReference>
<dbReference type="PANTHER" id="PTHR34474">
    <property type="entry name" value="SIGNAL TRANSDUCTION PROTEIN TRAP"/>
    <property type="match status" value="1"/>
</dbReference>
<dbReference type="Proteomes" id="UP000541969">
    <property type="component" value="Unassembled WGS sequence"/>
</dbReference>
<dbReference type="EMBL" id="JACBZT010000001">
    <property type="protein sequence ID" value="NYJ04221.1"/>
    <property type="molecule type" value="Genomic_DNA"/>
</dbReference>